<dbReference type="Gene3D" id="3.40.30.10">
    <property type="entry name" value="Glutaredoxin"/>
    <property type="match status" value="1"/>
</dbReference>
<dbReference type="CDD" id="cd02966">
    <property type="entry name" value="TlpA_like_family"/>
    <property type="match status" value="1"/>
</dbReference>
<dbReference type="Proteomes" id="UP001157733">
    <property type="component" value="Chromosome"/>
</dbReference>
<organism evidence="3 4">
    <name type="scientific">Nitrospina watsonii</name>
    <dbReference type="NCBI Taxonomy" id="1323948"/>
    <lineage>
        <taxon>Bacteria</taxon>
        <taxon>Pseudomonadati</taxon>
        <taxon>Nitrospinota/Tectimicrobiota group</taxon>
        <taxon>Nitrospinota</taxon>
        <taxon>Nitrospinia</taxon>
        <taxon>Nitrospinales</taxon>
        <taxon>Nitrospinaceae</taxon>
        <taxon>Nitrospina</taxon>
    </lineage>
</organism>
<accession>A0ABM9HE87</accession>
<evidence type="ECO:0000313" key="4">
    <source>
        <dbReference type="Proteomes" id="UP001157733"/>
    </source>
</evidence>
<keyword evidence="4" id="KW-1185">Reference proteome</keyword>
<feature type="domain" description="Thioredoxin" evidence="2">
    <location>
        <begin position="23"/>
        <end position="161"/>
    </location>
</feature>
<dbReference type="PANTHER" id="PTHR42852">
    <property type="entry name" value="THIOL:DISULFIDE INTERCHANGE PROTEIN DSBE"/>
    <property type="match status" value="1"/>
</dbReference>
<proteinExistence type="predicted"/>
<feature type="chain" id="PRO_5046102819" evidence="1">
    <location>
        <begin position="21"/>
        <end position="161"/>
    </location>
</feature>
<dbReference type="Pfam" id="PF08534">
    <property type="entry name" value="Redoxin"/>
    <property type="match status" value="1"/>
</dbReference>
<evidence type="ECO:0000259" key="2">
    <source>
        <dbReference type="PROSITE" id="PS51352"/>
    </source>
</evidence>
<feature type="signal peptide" evidence="1">
    <location>
        <begin position="1"/>
        <end position="20"/>
    </location>
</feature>
<evidence type="ECO:0000256" key="1">
    <source>
        <dbReference type="SAM" id="SignalP"/>
    </source>
</evidence>
<name>A0ABM9HE87_9BACT</name>
<dbReference type="SUPFAM" id="SSF52833">
    <property type="entry name" value="Thioredoxin-like"/>
    <property type="match status" value="1"/>
</dbReference>
<dbReference type="InterPro" id="IPR050553">
    <property type="entry name" value="Thioredoxin_ResA/DsbE_sf"/>
</dbReference>
<sequence>MKKTAIFILLFTLAFQPAWAAVPKAGDEAPAFSLTSVDGKQVTLSDFKGKVVLVGMFHICVPCMNQAMEFEKVRKELGPDQVAIVGINTSGDSKEKVMDYLSQFPEKVDFPYLLDPGHTVHQKYVQRDMPTVLIIDSKGVIRARSPGVGADQLIPFIKDLL</sequence>
<evidence type="ECO:0000313" key="3">
    <source>
        <dbReference type="EMBL" id="CAI2718529.1"/>
    </source>
</evidence>
<dbReference type="PROSITE" id="PS51352">
    <property type="entry name" value="THIOREDOXIN_2"/>
    <property type="match status" value="1"/>
</dbReference>
<protein>
    <submittedName>
        <fullName evidence="3">TlpA family protein disulfide reductase</fullName>
    </submittedName>
</protein>
<dbReference type="InterPro" id="IPR013766">
    <property type="entry name" value="Thioredoxin_domain"/>
</dbReference>
<reference evidence="3 4" key="1">
    <citation type="submission" date="2022-09" db="EMBL/GenBank/DDBJ databases">
        <authorList>
            <person name="Kop L."/>
        </authorList>
    </citation>
    <scope>NUCLEOTIDE SEQUENCE [LARGE SCALE GENOMIC DNA]</scope>
    <source>
        <strain evidence="3 4">347</strain>
    </source>
</reference>
<gene>
    <name evidence="3" type="ORF">NSPWAT_1670</name>
</gene>
<dbReference type="InterPro" id="IPR036249">
    <property type="entry name" value="Thioredoxin-like_sf"/>
</dbReference>
<dbReference type="RefSeq" id="WP_282011424.1">
    <property type="nucleotide sequence ID" value="NZ_OX336137.1"/>
</dbReference>
<dbReference type="EMBL" id="OX336137">
    <property type="protein sequence ID" value="CAI2718529.1"/>
    <property type="molecule type" value="Genomic_DNA"/>
</dbReference>
<dbReference type="PANTHER" id="PTHR42852:SF13">
    <property type="entry name" value="PROTEIN DIPZ"/>
    <property type="match status" value="1"/>
</dbReference>
<dbReference type="InterPro" id="IPR013740">
    <property type="entry name" value="Redoxin"/>
</dbReference>
<keyword evidence="1" id="KW-0732">Signal</keyword>